<protein>
    <recommendedName>
        <fullName evidence="2 7">Site-specific DNA-methyltransferase (adenine-specific)</fullName>
        <ecNumber evidence="2 7">2.1.1.72</ecNumber>
    </recommendedName>
</protein>
<comment type="caution">
    <text evidence="8">The sequence shown here is derived from an EMBL/GenBank/DDBJ whole genome shotgun (WGS) entry which is preliminary data.</text>
</comment>
<dbReference type="GO" id="GO:1904047">
    <property type="term" value="F:S-adenosyl-L-methionine binding"/>
    <property type="evidence" value="ECO:0007669"/>
    <property type="project" value="TreeGrafter"/>
</dbReference>
<dbReference type="EC" id="2.1.1.72" evidence="2 7"/>
<keyword evidence="9" id="KW-1185">Reference proteome</keyword>
<comment type="similarity">
    <text evidence="1 7">Belongs to the N(4)/N(6)-methyltransferase family.</text>
</comment>
<dbReference type="EMBL" id="NFEZ01000003">
    <property type="protein sequence ID" value="PLT47649.1"/>
    <property type="molecule type" value="Genomic_DNA"/>
</dbReference>
<evidence type="ECO:0000256" key="7">
    <source>
        <dbReference type="RuleBase" id="RU361257"/>
    </source>
</evidence>
<name>A0A2N5NBC2_9BACL</name>
<dbReference type="Proteomes" id="UP000234789">
    <property type="component" value="Unassembled WGS sequence"/>
</dbReference>
<dbReference type="PANTHER" id="PTHR30481">
    <property type="entry name" value="DNA ADENINE METHYLASE"/>
    <property type="match status" value="1"/>
</dbReference>
<gene>
    <name evidence="8" type="ORF">B8V81_1873</name>
</gene>
<reference evidence="8 9" key="1">
    <citation type="submission" date="2017-05" db="EMBL/GenBank/DDBJ databases">
        <title>Functional genome analysis of Paenibacillus pasadenensis strain R16: insights on endophytic life style and antifungal activity.</title>
        <authorList>
            <person name="Passera A."/>
            <person name="Marcolungo L."/>
            <person name="Casati P."/>
            <person name="Brasca M."/>
            <person name="Quaglino F."/>
            <person name="Delledonne M."/>
        </authorList>
    </citation>
    <scope>NUCLEOTIDE SEQUENCE [LARGE SCALE GENOMIC DNA]</scope>
    <source>
        <strain evidence="8 9">R16</strain>
    </source>
</reference>
<dbReference type="PANTHER" id="PTHR30481:SF3">
    <property type="entry name" value="DNA ADENINE METHYLASE"/>
    <property type="match status" value="1"/>
</dbReference>
<sequence>MAVPKQQLLIQQIEKPIAKPILKWAGGKQQLWNEIARHVPNKFNKYIEPFFGGGAMFFGLQPDNAVISDTNPDLVNLYKTVRDNVNELIECLGGFVNEEEFFYSIRSQDPTHLSHIERAARTLFLNKTCFNGLYRVNKKGQFNVPFGKYKNPNFCDVEGLKAASSALFDTTIVEGDYLEVLNNYAEPDDFIYLDPPYLPISTYSDFKRYTKEFFYEEDHVALANEVHRLYELGCTVVLTNSNHPLVYELYRDYKIEVHKTKRYINSDASKRDGQDVLVVAQARRRSFKVVKPEIPNTQLDRFPGTRYMGSKNNLLDSIWDIASQFRFDSVLDAFSGSGVVSYMFKTKGKTVYSNDFMTFSANVTKAIVENNSVTLDEKDVNFLLKEGDGNGFVYETFKGLYFSDEENIFIDDLRARIDKLQDPYKRALAIAALTRACLKRRPRGIFTYVGYRYDDGRKDLQKSLKEHFLESVEAYNNAVFDNGKQNISTNRDTMELRRHADLVYIDPPYYSPLSDNEYTRRYHFVEGLSKRWEGLEIQQDTKTKKFKKYPTPFGTKVGAYDAFDKLFAKHKDSIIMVSYSSNAFPSMEEMIELLCKYKDKVEVNQIDHRYSFGNQGHKVDDNNNEVQEYIFVGY</sequence>
<evidence type="ECO:0000256" key="2">
    <source>
        <dbReference type="ARBA" id="ARBA00011900"/>
    </source>
</evidence>
<keyword evidence="5 7" id="KW-0949">S-adenosyl-L-methionine</keyword>
<dbReference type="Pfam" id="PF02086">
    <property type="entry name" value="MethyltransfD12"/>
    <property type="match status" value="2"/>
</dbReference>
<evidence type="ECO:0000256" key="4">
    <source>
        <dbReference type="ARBA" id="ARBA00022679"/>
    </source>
</evidence>
<proteinExistence type="inferred from homology"/>
<evidence type="ECO:0000256" key="5">
    <source>
        <dbReference type="ARBA" id="ARBA00022691"/>
    </source>
</evidence>
<dbReference type="InterPro" id="IPR002052">
    <property type="entry name" value="DNA_methylase_N6_adenine_CS"/>
</dbReference>
<dbReference type="GO" id="GO:0009007">
    <property type="term" value="F:site-specific DNA-methyltransferase (adenine-specific) activity"/>
    <property type="evidence" value="ECO:0007669"/>
    <property type="project" value="UniProtKB-UniRule"/>
</dbReference>
<dbReference type="GO" id="GO:0009307">
    <property type="term" value="P:DNA restriction-modification system"/>
    <property type="evidence" value="ECO:0007669"/>
    <property type="project" value="InterPro"/>
</dbReference>
<keyword evidence="4 7" id="KW-0808">Transferase</keyword>
<dbReference type="NCBIfam" id="TIGR00571">
    <property type="entry name" value="dam"/>
    <property type="match status" value="1"/>
</dbReference>
<evidence type="ECO:0000256" key="3">
    <source>
        <dbReference type="ARBA" id="ARBA00022603"/>
    </source>
</evidence>
<comment type="catalytic activity">
    <reaction evidence="6 7">
        <text>a 2'-deoxyadenosine in DNA + S-adenosyl-L-methionine = an N(6)-methyl-2'-deoxyadenosine in DNA + S-adenosyl-L-homocysteine + H(+)</text>
        <dbReference type="Rhea" id="RHEA:15197"/>
        <dbReference type="Rhea" id="RHEA-COMP:12418"/>
        <dbReference type="Rhea" id="RHEA-COMP:12419"/>
        <dbReference type="ChEBI" id="CHEBI:15378"/>
        <dbReference type="ChEBI" id="CHEBI:57856"/>
        <dbReference type="ChEBI" id="CHEBI:59789"/>
        <dbReference type="ChEBI" id="CHEBI:90615"/>
        <dbReference type="ChEBI" id="CHEBI:90616"/>
        <dbReference type="EC" id="2.1.1.72"/>
    </reaction>
</comment>
<dbReference type="InterPro" id="IPR012327">
    <property type="entry name" value="MeTrfase_D12"/>
</dbReference>
<dbReference type="RefSeq" id="WP_180968408.1">
    <property type="nucleotide sequence ID" value="NZ_NFEZ01000003.1"/>
</dbReference>
<evidence type="ECO:0000256" key="6">
    <source>
        <dbReference type="ARBA" id="ARBA00047942"/>
    </source>
</evidence>
<dbReference type="GO" id="GO:0006298">
    <property type="term" value="P:mismatch repair"/>
    <property type="evidence" value="ECO:0007669"/>
    <property type="project" value="TreeGrafter"/>
</dbReference>
<dbReference type="PROSITE" id="PS00092">
    <property type="entry name" value="N6_MTASE"/>
    <property type="match status" value="2"/>
</dbReference>
<keyword evidence="3 7" id="KW-0489">Methyltransferase</keyword>
<dbReference type="GO" id="GO:0043565">
    <property type="term" value="F:sequence-specific DNA binding"/>
    <property type="evidence" value="ECO:0007669"/>
    <property type="project" value="TreeGrafter"/>
</dbReference>
<accession>A0A2N5NBC2</accession>
<evidence type="ECO:0000313" key="8">
    <source>
        <dbReference type="EMBL" id="PLT47649.1"/>
    </source>
</evidence>
<dbReference type="SUPFAM" id="SSF53335">
    <property type="entry name" value="S-adenosyl-L-methionine-dependent methyltransferases"/>
    <property type="match status" value="2"/>
</dbReference>
<dbReference type="GO" id="GO:0032259">
    <property type="term" value="P:methylation"/>
    <property type="evidence" value="ECO:0007669"/>
    <property type="project" value="UniProtKB-KW"/>
</dbReference>
<dbReference type="Gene3D" id="3.40.50.150">
    <property type="entry name" value="Vaccinia Virus protein VP39"/>
    <property type="match status" value="2"/>
</dbReference>
<dbReference type="AlphaFoldDB" id="A0A2N5NBC2"/>
<organism evidence="8 9">
    <name type="scientific">Paenibacillus pasadenensis</name>
    <dbReference type="NCBI Taxonomy" id="217090"/>
    <lineage>
        <taxon>Bacteria</taxon>
        <taxon>Bacillati</taxon>
        <taxon>Bacillota</taxon>
        <taxon>Bacilli</taxon>
        <taxon>Bacillales</taxon>
        <taxon>Paenibacillaceae</taxon>
        <taxon>Paenibacillus</taxon>
    </lineage>
</organism>
<evidence type="ECO:0000313" key="9">
    <source>
        <dbReference type="Proteomes" id="UP000234789"/>
    </source>
</evidence>
<dbReference type="PRINTS" id="PR00505">
    <property type="entry name" value="D12N6MTFRASE"/>
</dbReference>
<evidence type="ECO:0000256" key="1">
    <source>
        <dbReference type="ARBA" id="ARBA00006594"/>
    </source>
</evidence>
<dbReference type="Gene3D" id="1.10.1020.10">
    <property type="entry name" value="Adenine-specific Methyltransferase, Domain 2"/>
    <property type="match status" value="2"/>
</dbReference>
<dbReference type="InterPro" id="IPR023095">
    <property type="entry name" value="Ade_MeTrfase_dom_2"/>
</dbReference>
<dbReference type="InterPro" id="IPR029063">
    <property type="entry name" value="SAM-dependent_MTases_sf"/>
</dbReference>